<gene>
    <name evidence="9" type="primary">LOC106459599</name>
</gene>
<reference evidence="9" key="1">
    <citation type="submission" date="2025-08" db="UniProtKB">
        <authorList>
            <consortium name="RefSeq"/>
        </authorList>
    </citation>
    <scope>IDENTIFICATION</scope>
    <source>
        <tissue evidence="9">Muscle</tissue>
    </source>
</reference>
<evidence type="ECO:0000256" key="5">
    <source>
        <dbReference type="ARBA" id="ARBA00022801"/>
    </source>
</evidence>
<evidence type="ECO:0000256" key="1">
    <source>
        <dbReference type="ARBA" id="ARBA00009431"/>
    </source>
</evidence>
<accession>A0ABM1B4J7</accession>
<keyword evidence="8" id="KW-1185">Reference proteome</keyword>
<evidence type="ECO:0000256" key="6">
    <source>
        <dbReference type="ARBA" id="ARBA00023180"/>
    </source>
</evidence>
<dbReference type="RefSeq" id="XP_013774685.1">
    <property type="nucleotide sequence ID" value="XM_013919231.2"/>
</dbReference>
<evidence type="ECO:0000256" key="2">
    <source>
        <dbReference type="ARBA" id="ARBA00022645"/>
    </source>
</evidence>
<name>A0ABM1B4J7_LIMPO</name>
<dbReference type="GO" id="GO:0004180">
    <property type="term" value="F:carboxypeptidase activity"/>
    <property type="evidence" value="ECO:0007669"/>
    <property type="project" value="UniProtKB-KW"/>
</dbReference>
<dbReference type="Gene3D" id="3.40.50.1820">
    <property type="entry name" value="alpha/beta hydrolase"/>
    <property type="match status" value="1"/>
</dbReference>
<sequence>MMQTILSFRVGLSLSLFMFSLEHVAAGKGPLRQWFPKPLPVLLDGSETGNPLFLTPLIESGNIEKARQDSLVGPLPSAPNITSYAALLTVNKQYNSNMFFWFFPALNNAATAPVLLWLQGGPGGSSLFGLFVEHGPLVVLKDMNVKLRKYTWAQEFSMLFIDNPVGTGFSFTNDKRGYATNQTEVANDLYEALQQFFTVFQDYRKNEFYITGESYAGKYVPAIAYKIHSEGSESKINLKGIAIGDGLCDPETMLDYGDFLYQVGLVDERQADYVRQKTSLAQQYIQEEQWLKAFYIFDSILNGDKTKQPSFFANATGLSFYYNFLYTEAPENFGFYNQYLALPAVRKAIHVGNLTYNDGSMVEDYLLEDIMKSVKPWFEVLMDNYKVMIYSGQLDIIIAFPLTESFLQSVKWKYSEEYKNSSRQIWKIKTTDKMVAGYVRQVHDFYQVLVRNAGHILPYDQPRIAFDMISRFVNGKSFQNASGFKVKH</sequence>
<dbReference type="InterPro" id="IPR018202">
    <property type="entry name" value="Ser_caboxypep_ser_AS"/>
</dbReference>
<feature type="chain" id="PRO_5045009018" description="Carboxypeptidase" evidence="7">
    <location>
        <begin position="27"/>
        <end position="488"/>
    </location>
</feature>
<dbReference type="GeneID" id="106459599"/>
<protein>
    <recommendedName>
        <fullName evidence="7">Carboxypeptidase</fullName>
        <ecNumber evidence="7">3.4.16.-</ecNumber>
    </recommendedName>
</protein>
<dbReference type="PRINTS" id="PR00724">
    <property type="entry name" value="CRBOXYPTASEC"/>
</dbReference>
<dbReference type="Proteomes" id="UP000694941">
    <property type="component" value="Unplaced"/>
</dbReference>
<dbReference type="SUPFAM" id="SSF53474">
    <property type="entry name" value="alpha/beta-Hydrolases"/>
    <property type="match status" value="1"/>
</dbReference>
<comment type="similarity">
    <text evidence="1 7">Belongs to the peptidase S10 family.</text>
</comment>
<keyword evidence="2 7" id="KW-0121">Carboxypeptidase</keyword>
<keyword evidence="3 7" id="KW-0645">Protease</keyword>
<dbReference type="EC" id="3.4.16.-" evidence="7"/>
<dbReference type="PROSITE" id="PS00131">
    <property type="entry name" value="CARBOXYPEPT_SER_SER"/>
    <property type="match status" value="1"/>
</dbReference>
<dbReference type="Pfam" id="PF00450">
    <property type="entry name" value="Peptidase_S10"/>
    <property type="match status" value="1"/>
</dbReference>
<dbReference type="InterPro" id="IPR001563">
    <property type="entry name" value="Peptidase_S10"/>
</dbReference>
<dbReference type="PANTHER" id="PTHR11802:SF472">
    <property type="entry name" value="SERINE CARBOXYPEPTIDASE CPVL-RELATED"/>
    <property type="match status" value="1"/>
</dbReference>
<keyword evidence="4 7" id="KW-0732">Signal</keyword>
<keyword evidence="5 7" id="KW-0378">Hydrolase</keyword>
<keyword evidence="6" id="KW-0325">Glycoprotein</keyword>
<dbReference type="PANTHER" id="PTHR11802">
    <property type="entry name" value="SERINE PROTEASE FAMILY S10 SERINE CARBOXYPEPTIDASE"/>
    <property type="match status" value="1"/>
</dbReference>
<evidence type="ECO:0000256" key="7">
    <source>
        <dbReference type="RuleBase" id="RU361156"/>
    </source>
</evidence>
<proteinExistence type="inferred from homology"/>
<evidence type="ECO:0000313" key="9">
    <source>
        <dbReference type="RefSeq" id="XP_013774685.1"/>
    </source>
</evidence>
<evidence type="ECO:0000313" key="8">
    <source>
        <dbReference type="Proteomes" id="UP000694941"/>
    </source>
</evidence>
<dbReference type="InterPro" id="IPR029058">
    <property type="entry name" value="AB_hydrolase_fold"/>
</dbReference>
<evidence type="ECO:0000256" key="3">
    <source>
        <dbReference type="ARBA" id="ARBA00022670"/>
    </source>
</evidence>
<organism evidence="8 9">
    <name type="scientific">Limulus polyphemus</name>
    <name type="common">Atlantic horseshoe crab</name>
    <dbReference type="NCBI Taxonomy" id="6850"/>
    <lineage>
        <taxon>Eukaryota</taxon>
        <taxon>Metazoa</taxon>
        <taxon>Ecdysozoa</taxon>
        <taxon>Arthropoda</taxon>
        <taxon>Chelicerata</taxon>
        <taxon>Merostomata</taxon>
        <taxon>Xiphosura</taxon>
        <taxon>Limulidae</taxon>
        <taxon>Limulus</taxon>
    </lineage>
</organism>
<evidence type="ECO:0000256" key="4">
    <source>
        <dbReference type="ARBA" id="ARBA00022729"/>
    </source>
</evidence>
<feature type="signal peptide" evidence="7">
    <location>
        <begin position="1"/>
        <end position="26"/>
    </location>
</feature>